<organism evidence="2 3">
    <name type="scientific">Caerostris extrusa</name>
    <name type="common">Bark spider</name>
    <name type="synonym">Caerostris bankana</name>
    <dbReference type="NCBI Taxonomy" id="172846"/>
    <lineage>
        <taxon>Eukaryota</taxon>
        <taxon>Metazoa</taxon>
        <taxon>Ecdysozoa</taxon>
        <taxon>Arthropoda</taxon>
        <taxon>Chelicerata</taxon>
        <taxon>Arachnida</taxon>
        <taxon>Araneae</taxon>
        <taxon>Araneomorphae</taxon>
        <taxon>Entelegynae</taxon>
        <taxon>Araneoidea</taxon>
        <taxon>Araneidae</taxon>
        <taxon>Caerostris</taxon>
    </lineage>
</organism>
<dbReference type="Proteomes" id="UP001054945">
    <property type="component" value="Unassembled WGS sequence"/>
</dbReference>
<accession>A0AAV4MG98</accession>
<dbReference type="AlphaFoldDB" id="A0AAV4MG98"/>
<evidence type="ECO:0000256" key="1">
    <source>
        <dbReference type="SAM" id="MobiDB-lite"/>
    </source>
</evidence>
<sequence length="80" mass="8639">MTLSLNSVHPYTNLVIPSFKFSHTVVDRDSNLGTVTVGRSNSYANTSHNDTRGGRRRRDKGESDGGGTERGSACRGRVAT</sequence>
<name>A0AAV4MG98_CAEEX</name>
<feature type="region of interest" description="Disordered" evidence="1">
    <location>
        <begin position="34"/>
        <end position="80"/>
    </location>
</feature>
<reference evidence="2 3" key="1">
    <citation type="submission" date="2021-06" db="EMBL/GenBank/DDBJ databases">
        <title>Caerostris extrusa draft genome.</title>
        <authorList>
            <person name="Kono N."/>
            <person name="Arakawa K."/>
        </authorList>
    </citation>
    <scope>NUCLEOTIDE SEQUENCE [LARGE SCALE GENOMIC DNA]</scope>
</reference>
<evidence type="ECO:0000313" key="3">
    <source>
        <dbReference type="Proteomes" id="UP001054945"/>
    </source>
</evidence>
<dbReference type="EMBL" id="BPLR01019689">
    <property type="protein sequence ID" value="GIX70662.1"/>
    <property type="molecule type" value="Genomic_DNA"/>
</dbReference>
<evidence type="ECO:0000313" key="2">
    <source>
        <dbReference type="EMBL" id="GIX70662.1"/>
    </source>
</evidence>
<feature type="compositionally biased region" description="Polar residues" evidence="1">
    <location>
        <begin position="34"/>
        <end position="48"/>
    </location>
</feature>
<gene>
    <name evidence="2" type="ORF">CEXT_36241</name>
</gene>
<proteinExistence type="predicted"/>
<feature type="compositionally biased region" description="Basic and acidic residues" evidence="1">
    <location>
        <begin position="49"/>
        <end position="63"/>
    </location>
</feature>
<protein>
    <submittedName>
        <fullName evidence="2">Uncharacterized protein</fullName>
    </submittedName>
</protein>
<comment type="caution">
    <text evidence="2">The sequence shown here is derived from an EMBL/GenBank/DDBJ whole genome shotgun (WGS) entry which is preliminary data.</text>
</comment>
<keyword evidence="3" id="KW-1185">Reference proteome</keyword>